<reference evidence="1" key="1">
    <citation type="journal article" date="2015" name="Nature">
        <title>Complex archaea that bridge the gap between prokaryotes and eukaryotes.</title>
        <authorList>
            <person name="Spang A."/>
            <person name="Saw J.H."/>
            <person name="Jorgensen S.L."/>
            <person name="Zaremba-Niedzwiedzka K."/>
            <person name="Martijn J."/>
            <person name="Lind A.E."/>
            <person name="van Eijk R."/>
            <person name="Schleper C."/>
            <person name="Guy L."/>
            <person name="Ettema T.J."/>
        </authorList>
    </citation>
    <scope>NUCLEOTIDE SEQUENCE</scope>
</reference>
<sequence length="57" mass="6456">MKHKPINIIFDGPPGNDAPRFVEVETDDGKSIDIGKWIQKGNHWALRITELPDDKSD</sequence>
<comment type="caution">
    <text evidence="1">The sequence shown here is derived from an EMBL/GenBank/DDBJ whole genome shotgun (WGS) entry which is preliminary data.</text>
</comment>
<dbReference type="AlphaFoldDB" id="A0A0F9DXB1"/>
<gene>
    <name evidence="1" type="ORF">LCGC14_2225290</name>
</gene>
<evidence type="ECO:0000313" key="1">
    <source>
        <dbReference type="EMBL" id="KKL58446.1"/>
    </source>
</evidence>
<protein>
    <submittedName>
        <fullName evidence="1">Uncharacterized protein</fullName>
    </submittedName>
</protein>
<proteinExistence type="predicted"/>
<dbReference type="EMBL" id="LAZR01029822">
    <property type="protein sequence ID" value="KKL58446.1"/>
    <property type="molecule type" value="Genomic_DNA"/>
</dbReference>
<accession>A0A0F9DXB1</accession>
<organism evidence="1">
    <name type="scientific">marine sediment metagenome</name>
    <dbReference type="NCBI Taxonomy" id="412755"/>
    <lineage>
        <taxon>unclassified sequences</taxon>
        <taxon>metagenomes</taxon>
        <taxon>ecological metagenomes</taxon>
    </lineage>
</organism>
<name>A0A0F9DXB1_9ZZZZ</name>